<dbReference type="InterPro" id="IPR050659">
    <property type="entry name" value="Peptidase_M24B"/>
</dbReference>
<evidence type="ECO:0000259" key="2">
    <source>
        <dbReference type="Pfam" id="PF01321"/>
    </source>
</evidence>
<organism evidence="3 4">
    <name type="scientific">Scopulibacillus cellulosilyticus</name>
    <dbReference type="NCBI Taxonomy" id="2665665"/>
    <lineage>
        <taxon>Bacteria</taxon>
        <taxon>Bacillati</taxon>
        <taxon>Bacillota</taxon>
        <taxon>Bacilli</taxon>
        <taxon>Bacillales</taxon>
        <taxon>Sporolactobacillaceae</taxon>
        <taxon>Scopulibacillus</taxon>
    </lineage>
</organism>
<accession>A0ABW2PSK5</accession>
<dbReference type="Proteomes" id="UP001596505">
    <property type="component" value="Unassembled WGS sequence"/>
</dbReference>
<evidence type="ECO:0000313" key="3">
    <source>
        <dbReference type="EMBL" id="MFC7392114.1"/>
    </source>
</evidence>
<dbReference type="CDD" id="cd01092">
    <property type="entry name" value="APP-like"/>
    <property type="match status" value="1"/>
</dbReference>
<dbReference type="SUPFAM" id="SSF55920">
    <property type="entry name" value="Creatinase/aminopeptidase"/>
    <property type="match status" value="1"/>
</dbReference>
<protein>
    <submittedName>
        <fullName evidence="3">M24 family metallopeptidase</fullName>
    </submittedName>
</protein>
<proteinExistence type="predicted"/>
<dbReference type="RefSeq" id="WP_380963823.1">
    <property type="nucleotide sequence ID" value="NZ_JBHTCO010000004.1"/>
</dbReference>
<dbReference type="InterPro" id="IPR000994">
    <property type="entry name" value="Pept_M24"/>
</dbReference>
<dbReference type="SUPFAM" id="SSF53092">
    <property type="entry name" value="Creatinase/prolidase N-terminal domain"/>
    <property type="match status" value="1"/>
</dbReference>
<dbReference type="InterPro" id="IPR001714">
    <property type="entry name" value="Pept_M24_MAP"/>
</dbReference>
<gene>
    <name evidence="3" type="ORF">ACFQRG_03890</name>
</gene>
<dbReference type="PRINTS" id="PR00599">
    <property type="entry name" value="MAPEPTIDASE"/>
</dbReference>
<dbReference type="Pfam" id="PF00557">
    <property type="entry name" value="Peptidase_M24"/>
    <property type="match status" value="1"/>
</dbReference>
<dbReference type="Gene3D" id="3.90.230.10">
    <property type="entry name" value="Creatinase/methionine aminopeptidase superfamily"/>
    <property type="match status" value="1"/>
</dbReference>
<name>A0ABW2PSK5_9BACL</name>
<feature type="domain" description="Peptidase M24" evidence="1">
    <location>
        <begin position="142"/>
        <end position="345"/>
    </location>
</feature>
<dbReference type="PANTHER" id="PTHR46112">
    <property type="entry name" value="AMINOPEPTIDASE"/>
    <property type="match status" value="1"/>
</dbReference>
<sequence>MFEERRSKLVQALRSKHLDAAVLVPGAGMYYFTGLKLNHSERLTFAIITKKGELVLVFPQVEYDKAESIAEAKKFFYTDEQGPNEVLKKASAVIQMEKIGIEYEHMNVKELKALESLNTEATIDISIIVNNFKNCKDSKEVENMKKAVQIVENSLDATLPYIKEGVQELEIAAHLEYEMRKRGSEGTPFGTTVASGYRGALPHGRASNKQINNGELVVIDFGAIFNGYVADITRTVAVGEISNELKEIYQVVKAAQQKSVEIIKPGITAHEVDEAARAIIRDHGYGDYFTHRTGHGLGLNAHEEPYIMQNNEAVLQPGMAFTVEPGIYLPDKGGVRIEDDLIVTEDGCLNLMSYTKNLITL</sequence>
<dbReference type="EMBL" id="JBHTCO010000004">
    <property type="protein sequence ID" value="MFC7392114.1"/>
    <property type="molecule type" value="Genomic_DNA"/>
</dbReference>
<dbReference type="PANTHER" id="PTHR46112:SF2">
    <property type="entry name" value="XAA-PRO AMINOPEPTIDASE P-RELATED"/>
    <property type="match status" value="1"/>
</dbReference>
<dbReference type="InterPro" id="IPR036005">
    <property type="entry name" value="Creatinase/aminopeptidase-like"/>
</dbReference>
<dbReference type="Gene3D" id="3.40.350.10">
    <property type="entry name" value="Creatinase/prolidase N-terminal domain"/>
    <property type="match status" value="1"/>
</dbReference>
<evidence type="ECO:0000313" key="4">
    <source>
        <dbReference type="Proteomes" id="UP001596505"/>
    </source>
</evidence>
<evidence type="ECO:0000259" key="1">
    <source>
        <dbReference type="Pfam" id="PF00557"/>
    </source>
</evidence>
<dbReference type="InterPro" id="IPR000587">
    <property type="entry name" value="Creatinase_N"/>
</dbReference>
<feature type="domain" description="Creatinase N-terminal" evidence="2">
    <location>
        <begin position="5"/>
        <end position="130"/>
    </location>
</feature>
<dbReference type="Pfam" id="PF01321">
    <property type="entry name" value="Creatinase_N"/>
    <property type="match status" value="1"/>
</dbReference>
<reference evidence="4" key="1">
    <citation type="journal article" date="2019" name="Int. J. Syst. Evol. Microbiol.">
        <title>The Global Catalogue of Microorganisms (GCM) 10K type strain sequencing project: providing services to taxonomists for standard genome sequencing and annotation.</title>
        <authorList>
            <consortium name="The Broad Institute Genomics Platform"/>
            <consortium name="The Broad Institute Genome Sequencing Center for Infectious Disease"/>
            <person name="Wu L."/>
            <person name="Ma J."/>
        </authorList>
    </citation>
    <scope>NUCLEOTIDE SEQUENCE [LARGE SCALE GENOMIC DNA]</scope>
    <source>
        <strain evidence="4">CGMCC 1.16305</strain>
    </source>
</reference>
<comment type="caution">
    <text evidence="3">The sequence shown here is derived from an EMBL/GenBank/DDBJ whole genome shotgun (WGS) entry which is preliminary data.</text>
</comment>
<dbReference type="InterPro" id="IPR029149">
    <property type="entry name" value="Creatin/AminoP/Spt16_N"/>
</dbReference>
<keyword evidence="4" id="KW-1185">Reference proteome</keyword>